<dbReference type="PANTHER" id="PTHR42852">
    <property type="entry name" value="THIOL:DISULFIDE INTERCHANGE PROTEIN DSBE"/>
    <property type="match status" value="1"/>
</dbReference>
<dbReference type="CDD" id="cd02966">
    <property type="entry name" value="TlpA_like_family"/>
    <property type="match status" value="1"/>
</dbReference>
<dbReference type="Gene3D" id="3.40.30.10">
    <property type="entry name" value="Glutaredoxin"/>
    <property type="match status" value="1"/>
</dbReference>
<reference evidence="2" key="1">
    <citation type="journal article" date="2020" name="mSystems">
        <title>Genome- and Community-Level Interaction Insights into Carbon Utilization and Element Cycling Functions of Hydrothermarchaeota in Hydrothermal Sediment.</title>
        <authorList>
            <person name="Zhou Z."/>
            <person name="Liu Y."/>
            <person name="Xu W."/>
            <person name="Pan J."/>
            <person name="Luo Z.H."/>
            <person name="Li M."/>
        </authorList>
    </citation>
    <scope>NUCLEOTIDE SEQUENCE [LARGE SCALE GENOMIC DNA]</scope>
    <source>
        <strain evidence="2">SpSt-754</strain>
    </source>
</reference>
<dbReference type="GO" id="GO:0016491">
    <property type="term" value="F:oxidoreductase activity"/>
    <property type="evidence" value="ECO:0007669"/>
    <property type="project" value="InterPro"/>
</dbReference>
<accession>A0A7V3KNV9</accession>
<dbReference type="InterPro" id="IPR017937">
    <property type="entry name" value="Thioredoxin_CS"/>
</dbReference>
<dbReference type="InterPro" id="IPR000866">
    <property type="entry name" value="AhpC/TSA"/>
</dbReference>
<dbReference type="PANTHER" id="PTHR42852:SF13">
    <property type="entry name" value="PROTEIN DIPZ"/>
    <property type="match status" value="1"/>
</dbReference>
<dbReference type="EMBL" id="DTGD01000163">
    <property type="protein sequence ID" value="HGB36140.1"/>
    <property type="molecule type" value="Genomic_DNA"/>
</dbReference>
<name>A0A7V3KNV9_UNCW3</name>
<dbReference type="Pfam" id="PF00578">
    <property type="entry name" value="AhpC-TSA"/>
    <property type="match status" value="1"/>
</dbReference>
<evidence type="ECO:0000313" key="2">
    <source>
        <dbReference type="EMBL" id="HGB36140.1"/>
    </source>
</evidence>
<dbReference type="AlphaFoldDB" id="A0A7V3KNV9"/>
<dbReference type="PROSITE" id="PS51352">
    <property type="entry name" value="THIOREDOXIN_2"/>
    <property type="match status" value="1"/>
</dbReference>
<gene>
    <name evidence="2" type="ORF">ENV38_04470</name>
</gene>
<comment type="caution">
    <text evidence="2">The sequence shown here is derived from an EMBL/GenBank/DDBJ whole genome shotgun (WGS) entry which is preliminary data.</text>
</comment>
<dbReference type="GO" id="GO:0016209">
    <property type="term" value="F:antioxidant activity"/>
    <property type="evidence" value="ECO:0007669"/>
    <property type="project" value="InterPro"/>
</dbReference>
<evidence type="ECO:0000259" key="1">
    <source>
        <dbReference type="PROSITE" id="PS51352"/>
    </source>
</evidence>
<dbReference type="InterPro" id="IPR013766">
    <property type="entry name" value="Thioredoxin_domain"/>
</dbReference>
<organism evidence="2">
    <name type="scientific">candidate division WOR-3 bacterium</name>
    <dbReference type="NCBI Taxonomy" id="2052148"/>
    <lineage>
        <taxon>Bacteria</taxon>
        <taxon>Bacteria division WOR-3</taxon>
    </lineage>
</organism>
<dbReference type="InterPro" id="IPR036249">
    <property type="entry name" value="Thioredoxin-like_sf"/>
</dbReference>
<sequence length="162" mass="18437">MKFRGIGAILLLAGILAAQQKKLAPDFTVTTIDGSKVTLSELKGKVVILDFWATWCPPCRMEIPGFVELKKKYGKKIEIIGISVDRSVDPVKEFYKKNKINYPVAMATRDILESYNSIYRLQYIPTTFIIDRDGYIYDIKVGFASKSEFEKSILKLLSDEKK</sequence>
<dbReference type="PROSITE" id="PS00194">
    <property type="entry name" value="THIOREDOXIN_1"/>
    <property type="match status" value="1"/>
</dbReference>
<dbReference type="SUPFAM" id="SSF52833">
    <property type="entry name" value="Thioredoxin-like"/>
    <property type="match status" value="1"/>
</dbReference>
<dbReference type="InterPro" id="IPR050553">
    <property type="entry name" value="Thioredoxin_ResA/DsbE_sf"/>
</dbReference>
<protein>
    <submittedName>
        <fullName evidence="2">TlpA family protein disulfide reductase</fullName>
    </submittedName>
</protein>
<proteinExistence type="predicted"/>
<feature type="domain" description="Thioredoxin" evidence="1">
    <location>
        <begin position="18"/>
        <end position="158"/>
    </location>
</feature>